<evidence type="ECO:0000256" key="1">
    <source>
        <dbReference type="ARBA" id="ARBA00022670"/>
    </source>
</evidence>
<feature type="signal peptide" evidence="7">
    <location>
        <begin position="1"/>
        <end position="20"/>
    </location>
</feature>
<dbReference type="PANTHER" id="PTHR22726">
    <property type="entry name" value="METALLOENDOPEPTIDASE OMA1"/>
    <property type="match status" value="1"/>
</dbReference>
<evidence type="ECO:0000313" key="9">
    <source>
        <dbReference type="EMBL" id="SDE51456.1"/>
    </source>
</evidence>
<keyword evidence="5 6" id="KW-0482">Metalloprotease</keyword>
<comment type="cofactor">
    <cofactor evidence="6">
        <name>Zn(2+)</name>
        <dbReference type="ChEBI" id="CHEBI:29105"/>
    </cofactor>
    <text evidence="6">Binds 1 zinc ion per subunit.</text>
</comment>
<sequence>MMLKPIMKSALVGLAALTVAACMTTNQVTGRSQFIIIPPSQDAALGLEAMKEVKKSASVQTSGLLAARVQRIGNRIAAISDKPDLDWEFVVIDEPVLNAWALPGGKIAIYRKMVDSFTSDEELAAVIGHEIAHAVLRHGAEQMSRAQMQNLLIVGAGVAVGASTEDQETAQMAVGLASLATAGFVQLPHSRKMELEADHIGAIYMAKAGYDPRASVRLWQRMKTLKEGGGQQPTFLSTHPSDDKRIARLEERMPEYLSHYQK</sequence>
<comment type="similarity">
    <text evidence="6">Belongs to the peptidase M48 family.</text>
</comment>
<protein>
    <submittedName>
        <fullName evidence="9">Peptidase family M48</fullName>
    </submittedName>
</protein>
<dbReference type="STRING" id="637679.GCA_001550055_02173"/>
<gene>
    <name evidence="9" type="ORF">SAMN04488071_3133</name>
</gene>
<dbReference type="RefSeq" id="WP_068304899.1">
    <property type="nucleotide sequence ID" value="NZ_FNAK01000007.1"/>
</dbReference>
<dbReference type="AlphaFoldDB" id="A0A1G7DK39"/>
<name>A0A1G7DK39_9PROT</name>
<dbReference type="OrthoDB" id="9810445at2"/>
<dbReference type="GO" id="GO:0016020">
    <property type="term" value="C:membrane"/>
    <property type="evidence" value="ECO:0007669"/>
    <property type="project" value="TreeGrafter"/>
</dbReference>
<dbReference type="PROSITE" id="PS51257">
    <property type="entry name" value="PROKAR_LIPOPROTEIN"/>
    <property type="match status" value="1"/>
</dbReference>
<keyword evidence="7" id="KW-0732">Signal</keyword>
<evidence type="ECO:0000259" key="8">
    <source>
        <dbReference type="Pfam" id="PF01435"/>
    </source>
</evidence>
<dbReference type="EMBL" id="FNAK01000007">
    <property type="protein sequence ID" value="SDE51456.1"/>
    <property type="molecule type" value="Genomic_DNA"/>
</dbReference>
<reference evidence="9 10" key="1">
    <citation type="submission" date="2016-10" db="EMBL/GenBank/DDBJ databases">
        <authorList>
            <person name="de Groot N.N."/>
        </authorList>
    </citation>
    <scope>NUCLEOTIDE SEQUENCE [LARGE SCALE GENOMIC DNA]</scope>
    <source>
        <strain evidence="9 10">CGMCC 1.9109</strain>
    </source>
</reference>
<dbReference type="GO" id="GO:0051603">
    <property type="term" value="P:proteolysis involved in protein catabolic process"/>
    <property type="evidence" value="ECO:0007669"/>
    <property type="project" value="TreeGrafter"/>
</dbReference>
<organism evidence="9 10">
    <name type="scientific">Kordiimonas lacus</name>
    <dbReference type="NCBI Taxonomy" id="637679"/>
    <lineage>
        <taxon>Bacteria</taxon>
        <taxon>Pseudomonadati</taxon>
        <taxon>Pseudomonadota</taxon>
        <taxon>Alphaproteobacteria</taxon>
        <taxon>Kordiimonadales</taxon>
        <taxon>Kordiimonadaceae</taxon>
        <taxon>Kordiimonas</taxon>
    </lineage>
</organism>
<dbReference type="Proteomes" id="UP000183685">
    <property type="component" value="Unassembled WGS sequence"/>
</dbReference>
<dbReference type="GO" id="GO:0004222">
    <property type="term" value="F:metalloendopeptidase activity"/>
    <property type="evidence" value="ECO:0007669"/>
    <property type="project" value="InterPro"/>
</dbReference>
<dbReference type="PANTHER" id="PTHR22726:SF1">
    <property type="entry name" value="METALLOENDOPEPTIDASE OMA1, MITOCHONDRIAL"/>
    <property type="match status" value="1"/>
</dbReference>
<feature type="chain" id="PRO_5010230638" evidence="7">
    <location>
        <begin position="21"/>
        <end position="262"/>
    </location>
</feature>
<proteinExistence type="inferred from homology"/>
<dbReference type="Gene3D" id="3.30.2010.10">
    <property type="entry name" value="Metalloproteases ('zincins'), catalytic domain"/>
    <property type="match status" value="1"/>
</dbReference>
<dbReference type="InterPro" id="IPR051156">
    <property type="entry name" value="Mito/Outer_Membr_Metalloprot"/>
</dbReference>
<evidence type="ECO:0000256" key="7">
    <source>
        <dbReference type="SAM" id="SignalP"/>
    </source>
</evidence>
<keyword evidence="4 6" id="KW-0862">Zinc</keyword>
<evidence type="ECO:0000256" key="4">
    <source>
        <dbReference type="ARBA" id="ARBA00022833"/>
    </source>
</evidence>
<feature type="domain" description="Peptidase M48" evidence="8">
    <location>
        <begin position="66"/>
        <end position="252"/>
    </location>
</feature>
<dbReference type="Pfam" id="PF01435">
    <property type="entry name" value="Peptidase_M48"/>
    <property type="match status" value="1"/>
</dbReference>
<keyword evidence="2" id="KW-0479">Metal-binding</keyword>
<evidence type="ECO:0000256" key="2">
    <source>
        <dbReference type="ARBA" id="ARBA00022723"/>
    </source>
</evidence>
<evidence type="ECO:0000256" key="3">
    <source>
        <dbReference type="ARBA" id="ARBA00022801"/>
    </source>
</evidence>
<keyword evidence="1 6" id="KW-0645">Protease</keyword>
<dbReference type="InterPro" id="IPR001915">
    <property type="entry name" value="Peptidase_M48"/>
</dbReference>
<dbReference type="CDD" id="cd07331">
    <property type="entry name" value="M48C_Oma1_like"/>
    <property type="match status" value="1"/>
</dbReference>
<keyword evidence="10" id="KW-1185">Reference proteome</keyword>
<evidence type="ECO:0000256" key="5">
    <source>
        <dbReference type="ARBA" id="ARBA00023049"/>
    </source>
</evidence>
<evidence type="ECO:0000256" key="6">
    <source>
        <dbReference type="RuleBase" id="RU003983"/>
    </source>
</evidence>
<accession>A0A1G7DK39</accession>
<keyword evidence="3 6" id="KW-0378">Hydrolase</keyword>
<evidence type="ECO:0000313" key="10">
    <source>
        <dbReference type="Proteomes" id="UP000183685"/>
    </source>
</evidence>
<dbReference type="GO" id="GO:0046872">
    <property type="term" value="F:metal ion binding"/>
    <property type="evidence" value="ECO:0007669"/>
    <property type="project" value="UniProtKB-KW"/>
</dbReference>